<name>A0A9E2BNA9_PSYF1</name>
<evidence type="ECO:0000259" key="2">
    <source>
        <dbReference type="Pfam" id="PF13751"/>
    </source>
</evidence>
<dbReference type="AlphaFoldDB" id="A0A9E2BNA9"/>
<dbReference type="NCBIfam" id="NF033551">
    <property type="entry name" value="transpos_IS1182"/>
    <property type="match status" value="1"/>
</dbReference>
<dbReference type="PANTHER" id="PTHR33408">
    <property type="entry name" value="TRANSPOSASE"/>
    <property type="match status" value="1"/>
</dbReference>
<feature type="domain" description="Transposase DDE" evidence="2">
    <location>
        <begin position="338"/>
        <end position="462"/>
    </location>
</feature>
<organism evidence="3 4">
    <name type="scientific">Psychracetigena formicireducens</name>
    <dbReference type="NCBI Taxonomy" id="2986056"/>
    <lineage>
        <taxon>Bacteria</taxon>
        <taxon>Bacillati</taxon>
        <taxon>Candidatus Lithacetigenota</taxon>
        <taxon>Candidatus Psychracetigena</taxon>
    </lineage>
</organism>
<dbReference type="InterPro" id="IPR008490">
    <property type="entry name" value="Transposase_InsH_N"/>
</dbReference>
<evidence type="ECO:0000313" key="4">
    <source>
        <dbReference type="Proteomes" id="UP000811545"/>
    </source>
</evidence>
<evidence type="ECO:0008006" key="5">
    <source>
        <dbReference type="Google" id="ProtNLM"/>
    </source>
</evidence>
<gene>
    <name evidence="3" type="ORF">DDT42_02006</name>
</gene>
<feature type="domain" description="Transposase InsH N-terminal" evidence="1">
    <location>
        <begin position="19"/>
        <end position="110"/>
    </location>
</feature>
<dbReference type="Pfam" id="PF05598">
    <property type="entry name" value="DUF772"/>
    <property type="match status" value="1"/>
</dbReference>
<dbReference type="EMBL" id="QLTW01000329">
    <property type="protein sequence ID" value="MBT9146124.1"/>
    <property type="molecule type" value="Genomic_DNA"/>
</dbReference>
<accession>A0A9E2BNA9</accession>
<dbReference type="Pfam" id="PF13751">
    <property type="entry name" value="DDE_Tnp_1_6"/>
    <property type="match status" value="1"/>
</dbReference>
<dbReference type="Proteomes" id="UP000811545">
    <property type="component" value="Unassembled WGS sequence"/>
</dbReference>
<dbReference type="InterPro" id="IPR047629">
    <property type="entry name" value="IS1182_transpos"/>
</dbReference>
<proteinExistence type="predicted"/>
<reference evidence="3 4" key="1">
    <citation type="journal article" date="2021" name="bioRxiv">
        <title>Unique metabolic strategies in Hadean analogues reveal hints for primordial physiology.</title>
        <authorList>
            <person name="Nobu M.K."/>
            <person name="Nakai R."/>
            <person name="Tamazawa S."/>
            <person name="Mori H."/>
            <person name="Toyoda A."/>
            <person name="Ijiri A."/>
            <person name="Suzuki S."/>
            <person name="Kurokawa K."/>
            <person name="Kamagata Y."/>
            <person name="Tamaki H."/>
        </authorList>
    </citation>
    <scope>NUCLEOTIDE SEQUENCE [LARGE SCALE GENOMIC DNA]</scope>
    <source>
        <strain evidence="3">BS525</strain>
    </source>
</reference>
<comment type="caution">
    <text evidence="3">The sequence shown here is derived from an EMBL/GenBank/DDBJ whole genome shotgun (WGS) entry which is preliminary data.</text>
</comment>
<evidence type="ECO:0000313" key="3">
    <source>
        <dbReference type="EMBL" id="MBT9146124.1"/>
    </source>
</evidence>
<protein>
    <recommendedName>
        <fullName evidence="5">IS1182 family transposase</fullName>
    </recommendedName>
</protein>
<dbReference type="InterPro" id="IPR025668">
    <property type="entry name" value="Tnp_DDE_dom"/>
</dbReference>
<evidence type="ECO:0000259" key="1">
    <source>
        <dbReference type="Pfam" id="PF05598"/>
    </source>
</evidence>
<dbReference type="PANTHER" id="PTHR33408:SF2">
    <property type="entry name" value="TRANSPOSASE DDE DOMAIN-CONTAINING PROTEIN"/>
    <property type="match status" value="1"/>
</dbReference>
<sequence length="529" mass="61991">MKYIEGTSRDQLCLFPVSINSAISQDNEVRVIDLFIESLSLKDFGFRVDFGENGRPAYHPKDLLKLYIYGYMNKVRSSRDFEKECRRNLEVMWLLKQLQPDHNTISNFRRDNSESIRKVFNETVRIAKYFDLIGKKLLAGDSTKLRAQNSKKNNYNKKKIDRHLEYIENKLNQYNQILAKEDCDKPEEIKQEINKQLNRKEKYKDLEKKLQESQQEQISTSDSESRQMITRNNITEVAYNAQVSTDAKHCIPVDYKVTNSNDSKAMSEMVNRAAEIYETTDFTALYDKGYHTGSEIKKVQDMGVNLLVAVPDVSSNAPDKSYNVCNFSYDKEQDTYRCPQGEELHTNGKWYNKNRGDNREIIRIKQYKTKACKTCAVREKCTTSTTNSRVIERSEFAEHIEKNRQNVEENQHLYKRRQSIVEHPFGTIKRQWGFNYIITKQGIQRASSDVGFMLTAYNLRRIITILGIEVFKHYLQGICLLFSTVSDLFKLKISHFKTTHFIIKVFSIHFDYSPYELKFNQNLRLNGGF</sequence>